<protein>
    <submittedName>
        <fullName evidence="2">DUF397 domain-containing protein</fullName>
    </submittedName>
</protein>
<dbReference type="AlphaFoldDB" id="A0A1D7YER5"/>
<reference evidence="3" key="1">
    <citation type="submission" date="2016-09" db="EMBL/GenBank/DDBJ databases">
        <title>Streptomyces puniciscabiei strain:TW1S1 Genome sequencing and assembly.</title>
        <authorList>
            <person name="Kim M.-K."/>
            <person name="Kim S.B."/>
        </authorList>
    </citation>
    <scope>NUCLEOTIDE SEQUENCE [LARGE SCALE GENOMIC DNA]</scope>
    <source>
        <strain evidence="3">TW1S1</strain>
    </source>
</reference>
<evidence type="ECO:0000313" key="2">
    <source>
        <dbReference type="EMBL" id="AOR34061.1"/>
    </source>
</evidence>
<organism evidence="2 3">
    <name type="scientific">Streptomyces fodineus</name>
    <dbReference type="NCBI Taxonomy" id="1904616"/>
    <lineage>
        <taxon>Bacteria</taxon>
        <taxon>Bacillati</taxon>
        <taxon>Actinomycetota</taxon>
        <taxon>Actinomycetes</taxon>
        <taxon>Kitasatosporales</taxon>
        <taxon>Streptomycetaceae</taxon>
        <taxon>Streptomyces</taxon>
    </lineage>
</organism>
<name>A0A1D7YER5_9ACTN</name>
<feature type="domain" description="DUF397" evidence="1">
    <location>
        <begin position="9"/>
        <end position="60"/>
    </location>
</feature>
<evidence type="ECO:0000259" key="1">
    <source>
        <dbReference type="Pfam" id="PF04149"/>
    </source>
</evidence>
<dbReference type="RefSeq" id="WP_069780618.1">
    <property type="nucleotide sequence ID" value="NZ_CP017248.1"/>
</dbReference>
<dbReference type="EMBL" id="CP017248">
    <property type="protein sequence ID" value="AOR34061.1"/>
    <property type="molecule type" value="Genomic_DNA"/>
</dbReference>
<evidence type="ECO:0000313" key="3">
    <source>
        <dbReference type="Proteomes" id="UP000094960"/>
    </source>
</evidence>
<dbReference type="Pfam" id="PF04149">
    <property type="entry name" value="DUF397"/>
    <property type="match status" value="1"/>
</dbReference>
<dbReference type="KEGG" id="spun:BFF78_26095"/>
<accession>A0A1D7YER5</accession>
<proteinExistence type="predicted"/>
<gene>
    <name evidence="2" type="ORF">BFF78_26095</name>
</gene>
<dbReference type="InterPro" id="IPR007278">
    <property type="entry name" value="DUF397"/>
</dbReference>
<sequence length="66" mass="6981">MTRPSAPCWFTSTYSGGSGTECVECARMTESILVRDSKVSSGPVLSVSGQAWHAFTAALRRGLLDG</sequence>
<keyword evidence="3" id="KW-1185">Reference proteome</keyword>
<dbReference type="Proteomes" id="UP000094960">
    <property type="component" value="Chromosome"/>
</dbReference>